<dbReference type="PANTHER" id="PTHR23511">
    <property type="entry name" value="SYNAPTIC VESICLE GLYCOPROTEIN 2"/>
    <property type="match status" value="1"/>
</dbReference>
<dbReference type="Proteomes" id="UP001152795">
    <property type="component" value="Unassembled WGS sequence"/>
</dbReference>
<dbReference type="InterPro" id="IPR005828">
    <property type="entry name" value="MFS_sugar_transport-like"/>
</dbReference>
<evidence type="ECO:0000256" key="1">
    <source>
        <dbReference type="ARBA" id="ARBA00004141"/>
    </source>
</evidence>
<evidence type="ECO:0000313" key="8">
    <source>
        <dbReference type="Proteomes" id="UP001152795"/>
    </source>
</evidence>
<dbReference type="PANTHER" id="PTHR23511:SF5">
    <property type="entry name" value="MAJOR FACILITATOR-TYPE TRANSPORTER HXNZ-RELATED"/>
    <property type="match status" value="1"/>
</dbReference>
<organism evidence="7 8">
    <name type="scientific">Paramuricea clavata</name>
    <name type="common">Red gorgonian</name>
    <name type="synonym">Violescent sea-whip</name>
    <dbReference type="NCBI Taxonomy" id="317549"/>
    <lineage>
        <taxon>Eukaryota</taxon>
        <taxon>Metazoa</taxon>
        <taxon>Cnidaria</taxon>
        <taxon>Anthozoa</taxon>
        <taxon>Octocorallia</taxon>
        <taxon>Malacalcyonacea</taxon>
        <taxon>Plexauridae</taxon>
        <taxon>Paramuricea</taxon>
    </lineage>
</organism>
<dbReference type="OrthoDB" id="4139357at2759"/>
<dbReference type="InterPro" id="IPR036259">
    <property type="entry name" value="MFS_trans_sf"/>
</dbReference>
<dbReference type="GO" id="GO:0016020">
    <property type="term" value="C:membrane"/>
    <property type="evidence" value="ECO:0007669"/>
    <property type="project" value="UniProtKB-SubCell"/>
</dbReference>
<keyword evidence="4" id="KW-0812">Transmembrane</keyword>
<accession>A0A7D9I061</accession>
<evidence type="ECO:0000256" key="5">
    <source>
        <dbReference type="ARBA" id="ARBA00022989"/>
    </source>
</evidence>
<keyword evidence="5" id="KW-1133">Transmembrane helix</keyword>
<keyword evidence="3" id="KW-0813">Transport</keyword>
<comment type="similarity">
    <text evidence="2">Belongs to the major facilitator superfamily.</text>
</comment>
<evidence type="ECO:0000256" key="6">
    <source>
        <dbReference type="ARBA" id="ARBA00023136"/>
    </source>
</evidence>
<comment type="caution">
    <text evidence="7">The sequence shown here is derived from an EMBL/GenBank/DDBJ whole genome shotgun (WGS) entry which is preliminary data.</text>
</comment>
<comment type="subcellular location">
    <subcellularLocation>
        <location evidence="1">Membrane</location>
        <topology evidence="1">Multi-pass membrane protein</topology>
    </subcellularLocation>
</comment>
<dbReference type="SUPFAM" id="SSF103473">
    <property type="entry name" value="MFS general substrate transporter"/>
    <property type="match status" value="1"/>
</dbReference>
<evidence type="ECO:0000256" key="2">
    <source>
        <dbReference type="ARBA" id="ARBA00008335"/>
    </source>
</evidence>
<evidence type="ECO:0000256" key="3">
    <source>
        <dbReference type="ARBA" id="ARBA00022448"/>
    </source>
</evidence>
<reference evidence="7" key="1">
    <citation type="submission" date="2020-04" db="EMBL/GenBank/DDBJ databases">
        <authorList>
            <person name="Alioto T."/>
            <person name="Alioto T."/>
            <person name="Gomez Garrido J."/>
        </authorList>
    </citation>
    <scope>NUCLEOTIDE SEQUENCE</scope>
    <source>
        <strain evidence="7">A484AB</strain>
    </source>
</reference>
<dbReference type="PROSITE" id="PS50850">
    <property type="entry name" value="MFS"/>
    <property type="match status" value="1"/>
</dbReference>
<sequence length="297" mass="32978">MAMNLQCRKTYDQLEFDDKITSPSNGHGCEVKREYQDTKYSVEEVVEHVGFGKYQILLLFVTGFSWMADAMEMMILAILGPVSRCEWFLEPWDEALLSTVVFVGMFVSSAPWGKVCDQYGRKSGIVLSSAWIMYFGILSAVSPSYNWILFLRFLVGFGISGLGQVVVLYAEFVPARYRAVTILALGGFWAVGGTLEVLLAIAVMPNLGWRWLLALSSLPLVIFLILSAGLPESPRFHVGAGQVQKGLKTLQSVAKCNGKEMPGSGNCLKPSALHDRGKIVDLLTNSYWRTTILVWIQ</sequence>
<dbReference type="InterPro" id="IPR020846">
    <property type="entry name" value="MFS_dom"/>
</dbReference>
<dbReference type="Pfam" id="PF00083">
    <property type="entry name" value="Sugar_tr"/>
    <property type="match status" value="1"/>
</dbReference>
<dbReference type="EMBL" id="CACRXK020003007">
    <property type="protein sequence ID" value="CAB3997040.1"/>
    <property type="molecule type" value="Genomic_DNA"/>
</dbReference>
<protein>
    <submittedName>
        <fullName evidence="7">Synaptic vesicle 2-related</fullName>
    </submittedName>
</protein>
<evidence type="ECO:0000313" key="7">
    <source>
        <dbReference type="EMBL" id="CAB3997040.1"/>
    </source>
</evidence>
<evidence type="ECO:0000256" key="4">
    <source>
        <dbReference type="ARBA" id="ARBA00022692"/>
    </source>
</evidence>
<keyword evidence="8" id="KW-1185">Reference proteome</keyword>
<feature type="non-terminal residue" evidence="7">
    <location>
        <position position="1"/>
    </location>
</feature>
<dbReference type="Gene3D" id="1.20.1250.20">
    <property type="entry name" value="MFS general substrate transporter like domains"/>
    <property type="match status" value="1"/>
</dbReference>
<proteinExistence type="inferred from homology"/>
<gene>
    <name evidence="7" type="ORF">PACLA_8A037325</name>
</gene>
<keyword evidence="6" id="KW-0472">Membrane</keyword>
<name>A0A7D9I061_PARCT</name>
<dbReference type="GO" id="GO:0022857">
    <property type="term" value="F:transmembrane transporter activity"/>
    <property type="evidence" value="ECO:0007669"/>
    <property type="project" value="InterPro"/>
</dbReference>
<dbReference type="AlphaFoldDB" id="A0A7D9I061"/>